<reference evidence="4 5" key="1">
    <citation type="journal article" date="2015" name="Genome Biol. Evol.">
        <title>Comparative Genomics of a Bacterivorous Green Alga Reveals Evolutionary Causalities and Consequences of Phago-Mixotrophic Mode of Nutrition.</title>
        <authorList>
            <person name="Burns J.A."/>
            <person name="Paasch A."/>
            <person name="Narechania A."/>
            <person name="Kim E."/>
        </authorList>
    </citation>
    <scope>NUCLEOTIDE SEQUENCE [LARGE SCALE GENOMIC DNA]</scope>
    <source>
        <strain evidence="4">PLY_AMNH</strain>
    </source>
</reference>
<sequence>MATALNVPGQSFFEELIGKFLNHKSIRDLEERLLQAPFLSLRCPHYHARGVFSAKPMVQELVEHYCEFMFVLRGRFSDRATRVEAYPPLPPPLIDRVWCEHILDTQGYDAFCSAIFGKFLHRDASVDLHRNTHRREICRAKTTLEYAKRLGTQRINRLIIAGLWWPTRSFEEPADADDIAEVEEVLTEVSRKRHAEEHGQGTVEASEDKRSRTETEDQPMDIFIQERAEFAGEGPIPKRFQFRIGDTVHHVTSSLCARRVPPGVGANRLTLSFGGIPLDPKKTLRSYGVFENSVLQVHAQ</sequence>
<dbReference type="Proteomes" id="UP001190700">
    <property type="component" value="Unassembled WGS sequence"/>
</dbReference>
<keyword evidence="5" id="KW-1185">Reference proteome</keyword>
<evidence type="ECO:0000256" key="1">
    <source>
        <dbReference type="SAM" id="MobiDB-lite"/>
    </source>
</evidence>
<dbReference type="EMBL" id="LGRX02003282">
    <property type="protein sequence ID" value="KAK3282490.1"/>
    <property type="molecule type" value="Genomic_DNA"/>
</dbReference>
<protein>
    <recommendedName>
        <fullName evidence="2">Ubiquitin-like domain-containing protein</fullName>
    </recommendedName>
</protein>
<accession>A0AAE0GQF3</accession>
<feature type="compositionally biased region" description="Basic and acidic residues" evidence="1">
    <location>
        <begin position="206"/>
        <end position="215"/>
    </location>
</feature>
<gene>
    <name evidence="3" type="ORF">CYMTET_37414</name>
    <name evidence="4" type="ORF">CYMTET_9765</name>
</gene>
<feature type="domain" description="Ubiquitin-like" evidence="2">
    <location>
        <begin position="220"/>
        <end position="300"/>
    </location>
</feature>
<dbReference type="EMBL" id="LGRX02024847">
    <property type="protein sequence ID" value="KAK3253415.1"/>
    <property type="molecule type" value="Genomic_DNA"/>
</dbReference>
<reference evidence="4" key="2">
    <citation type="submission" date="2023-06" db="EMBL/GenBank/DDBJ databases">
        <title>Long-read-based genome assembly of the green algal bacterivore Cymbomonas tetramitiformis.</title>
        <authorList>
            <person name="Gyaltshen Y."/>
            <person name="Rozenberg A."/>
            <person name="Paasch A."/>
            <person name="Burns J.A."/>
            <person name="Warring S."/>
            <person name="Larson R."/>
            <person name="Maurer-Alcala X."/>
            <person name="Dacks J."/>
            <person name="Kim E."/>
        </authorList>
    </citation>
    <scope>NUCLEOTIDE SEQUENCE</scope>
    <source>
        <strain evidence="4">PLY_AMNH</strain>
    </source>
</reference>
<dbReference type="InterPro" id="IPR000626">
    <property type="entry name" value="Ubiquitin-like_dom"/>
</dbReference>
<dbReference type="CDD" id="cd17039">
    <property type="entry name" value="Ubl_ubiquitin_like"/>
    <property type="match status" value="1"/>
</dbReference>
<name>A0AAE0GQF3_9CHLO</name>
<dbReference type="InterPro" id="IPR029071">
    <property type="entry name" value="Ubiquitin-like_domsf"/>
</dbReference>
<feature type="region of interest" description="Disordered" evidence="1">
    <location>
        <begin position="190"/>
        <end position="218"/>
    </location>
</feature>
<dbReference type="PROSITE" id="PS50053">
    <property type="entry name" value="UBIQUITIN_2"/>
    <property type="match status" value="1"/>
</dbReference>
<comment type="caution">
    <text evidence="4">The sequence shown here is derived from an EMBL/GenBank/DDBJ whole genome shotgun (WGS) entry which is preliminary data.</text>
</comment>
<proteinExistence type="predicted"/>
<dbReference type="SUPFAM" id="SSF54236">
    <property type="entry name" value="Ubiquitin-like"/>
    <property type="match status" value="1"/>
</dbReference>
<evidence type="ECO:0000313" key="3">
    <source>
        <dbReference type="EMBL" id="KAK3253415.1"/>
    </source>
</evidence>
<evidence type="ECO:0000313" key="4">
    <source>
        <dbReference type="EMBL" id="KAK3282490.1"/>
    </source>
</evidence>
<evidence type="ECO:0000313" key="5">
    <source>
        <dbReference type="Proteomes" id="UP001190700"/>
    </source>
</evidence>
<organism evidence="4 5">
    <name type="scientific">Cymbomonas tetramitiformis</name>
    <dbReference type="NCBI Taxonomy" id="36881"/>
    <lineage>
        <taxon>Eukaryota</taxon>
        <taxon>Viridiplantae</taxon>
        <taxon>Chlorophyta</taxon>
        <taxon>Pyramimonadophyceae</taxon>
        <taxon>Pyramimonadales</taxon>
        <taxon>Pyramimonadaceae</taxon>
        <taxon>Cymbomonas</taxon>
    </lineage>
</organism>
<evidence type="ECO:0000259" key="2">
    <source>
        <dbReference type="PROSITE" id="PS50053"/>
    </source>
</evidence>
<dbReference type="AlphaFoldDB" id="A0AAE0GQF3"/>